<dbReference type="Gene3D" id="3.90.70.10">
    <property type="entry name" value="Cysteine proteinases"/>
    <property type="match status" value="1"/>
</dbReference>
<dbReference type="PRINTS" id="PR00705">
    <property type="entry name" value="PAPAIN"/>
</dbReference>
<dbReference type="CDD" id="cd02620">
    <property type="entry name" value="Peptidase_C1A_CathepsinB"/>
    <property type="match status" value="1"/>
</dbReference>
<dbReference type="InterPro" id="IPR013128">
    <property type="entry name" value="Peptidase_C1A"/>
</dbReference>
<evidence type="ECO:0000256" key="6">
    <source>
        <dbReference type="ARBA" id="ARBA00023145"/>
    </source>
</evidence>
<keyword evidence="3" id="KW-0732">Signal</keyword>
<name>A0A368GSK9_ANCCA</name>
<evidence type="ECO:0000256" key="5">
    <source>
        <dbReference type="ARBA" id="ARBA00022807"/>
    </source>
</evidence>
<comment type="similarity">
    <text evidence="1">Belongs to the peptidase C1 family.</text>
</comment>
<dbReference type="InterPro" id="IPR025661">
    <property type="entry name" value="Pept_asp_AS"/>
</dbReference>
<gene>
    <name evidence="11" type="ORF">ANCCAN_06649</name>
</gene>
<keyword evidence="4" id="KW-0378">Hydrolase</keyword>
<dbReference type="Pfam" id="PF00112">
    <property type="entry name" value="Peptidase_C1"/>
    <property type="match status" value="1"/>
</dbReference>
<dbReference type="PROSITE" id="PS00639">
    <property type="entry name" value="THIOL_PROTEASE_HIS"/>
    <property type="match status" value="1"/>
</dbReference>
<sequence length="339" mass="38398">MWIFFALVVTAVAEKPSTIDEFLARPKSQPLTGQALVDYVNSQQSFFTAEYNPEAEALAKSRLMDLKFLVVPKKEEVLTEVYGDEPPESFDGRDHWKDCKSIGTIRDQSACGSCWAVSSAEAMSDQLCVQSNGTIKVLISDTDILACCQTCGFGCQGGWMKKAYEYMQSDGVCTGGHFRQRNVCKPYAFYPCGLHEDQKYYGPCPRGSWPTPRCRKTCQRKYNKAYENDKYYAKSSYYLPKDEKKIRQEIYKNGPVVTGFTVYSDFLSYKKGIYVHTNGFKTGAHAVKIVGWGRENGTDYWLIANSWNTDWGEKGYFRILRGKNHCGIEEQAVGGLMRV</sequence>
<evidence type="ECO:0000256" key="7">
    <source>
        <dbReference type="ARBA" id="ARBA00023157"/>
    </source>
</evidence>
<keyword evidence="7" id="KW-1015">Disulfide bond</keyword>
<dbReference type="AlphaFoldDB" id="A0A368GSK9"/>
<dbReference type="SMART" id="SM00645">
    <property type="entry name" value="Pept_C1"/>
    <property type="match status" value="1"/>
</dbReference>
<dbReference type="InterPro" id="IPR000668">
    <property type="entry name" value="Peptidase_C1A_C"/>
</dbReference>
<comment type="function">
    <text evidence="9">Expression of the protease correlates with blood-feeding and suggests a role for the protease in blood digestion.</text>
</comment>
<keyword evidence="6" id="KW-0865">Zymogen</keyword>
<dbReference type="GO" id="GO:0008234">
    <property type="term" value="F:cysteine-type peptidase activity"/>
    <property type="evidence" value="ECO:0007669"/>
    <property type="project" value="UniProtKB-KW"/>
</dbReference>
<keyword evidence="2" id="KW-0645">Protease</keyword>
<feature type="domain" description="Peptidase C1A papain C-terminal" evidence="10">
    <location>
        <begin position="86"/>
        <end position="336"/>
    </location>
</feature>
<keyword evidence="5" id="KW-0788">Thiol protease</keyword>
<comment type="caution">
    <text evidence="11">The sequence shown here is derived from an EMBL/GenBank/DDBJ whole genome shotgun (WGS) entry which is preliminary data.</text>
</comment>
<dbReference type="InterPro" id="IPR025660">
    <property type="entry name" value="Pept_his_AS"/>
</dbReference>
<dbReference type="Proteomes" id="UP000252519">
    <property type="component" value="Unassembled WGS sequence"/>
</dbReference>
<reference evidence="11 12" key="1">
    <citation type="submission" date="2014-10" db="EMBL/GenBank/DDBJ databases">
        <title>Draft genome of the hookworm Ancylostoma caninum.</title>
        <authorList>
            <person name="Mitreva M."/>
        </authorList>
    </citation>
    <scope>NUCLEOTIDE SEQUENCE [LARGE SCALE GENOMIC DNA]</scope>
    <source>
        <strain evidence="11 12">Baltimore</strain>
    </source>
</reference>
<accession>A0A368GSK9</accession>
<dbReference type="SUPFAM" id="SSF54001">
    <property type="entry name" value="Cysteine proteinases"/>
    <property type="match status" value="1"/>
</dbReference>
<dbReference type="PROSITE" id="PS00640">
    <property type="entry name" value="THIOL_PROTEASE_ASN"/>
    <property type="match status" value="1"/>
</dbReference>
<evidence type="ECO:0000256" key="9">
    <source>
        <dbReference type="ARBA" id="ARBA00057399"/>
    </source>
</evidence>
<organism evidence="11 12">
    <name type="scientific">Ancylostoma caninum</name>
    <name type="common">Dog hookworm</name>
    <dbReference type="NCBI Taxonomy" id="29170"/>
    <lineage>
        <taxon>Eukaryota</taxon>
        <taxon>Metazoa</taxon>
        <taxon>Ecdysozoa</taxon>
        <taxon>Nematoda</taxon>
        <taxon>Chromadorea</taxon>
        <taxon>Rhabditida</taxon>
        <taxon>Rhabditina</taxon>
        <taxon>Rhabditomorpha</taxon>
        <taxon>Strongyloidea</taxon>
        <taxon>Ancylostomatidae</taxon>
        <taxon>Ancylostomatinae</taxon>
        <taxon>Ancylostoma</taxon>
    </lineage>
</organism>
<dbReference type="PANTHER" id="PTHR12411">
    <property type="entry name" value="CYSTEINE PROTEASE FAMILY C1-RELATED"/>
    <property type="match status" value="1"/>
</dbReference>
<proteinExistence type="inferred from homology"/>
<dbReference type="InterPro" id="IPR000169">
    <property type="entry name" value="Pept_cys_AS"/>
</dbReference>
<dbReference type="InterPro" id="IPR038765">
    <property type="entry name" value="Papain-like_cys_pep_sf"/>
</dbReference>
<dbReference type="PROSITE" id="PS00139">
    <property type="entry name" value="THIOL_PROTEASE_CYS"/>
    <property type="match status" value="1"/>
</dbReference>
<dbReference type="OrthoDB" id="10058785at2759"/>
<evidence type="ECO:0000256" key="4">
    <source>
        <dbReference type="ARBA" id="ARBA00022801"/>
    </source>
</evidence>
<evidence type="ECO:0000313" key="12">
    <source>
        <dbReference type="Proteomes" id="UP000252519"/>
    </source>
</evidence>
<evidence type="ECO:0000256" key="1">
    <source>
        <dbReference type="ARBA" id="ARBA00008455"/>
    </source>
</evidence>
<keyword evidence="8" id="KW-0325">Glycoprotein</keyword>
<dbReference type="GO" id="GO:0006508">
    <property type="term" value="P:proteolysis"/>
    <property type="evidence" value="ECO:0007669"/>
    <property type="project" value="UniProtKB-KW"/>
</dbReference>
<dbReference type="FunFam" id="3.90.70.10:FF:000031">
    <property type="entry name" value="Cathepsin B"/>
    <property type="match status" value="1"/>
</dbReference>
<evidence type="ECO:0000256" key="3">
    <source>
        <dbReference type="ARBA" id="ARBA00022729"/>
    </source>
</evidence>
<protein>
    <recommendedName>
        <fullName evidence="10">Peptidase C1A papain C-terminal domain-containing protein</fullName>
    </recommendedName>
</protein>
<evidence type="ECO:0000313" key="11">
    <source>
        <dbReference type="EMBL" id="RCN47361.1"/>
    </source>
</evidence>
<keyword evidence="12" id="KW-1185">Reference proteome</keyword>
<dbReference type="EMBL" id="JOJR01000064">
    <property type="protein sequence ID" value="RCN47361.1"/>
    <property type="molecule type" value="Genomic_DNA"/>
</dbReference>
<evidence type="ECO:0000256" key="2">
    <source>
        <dbReference type="ARBA" id="ARBA00022670"/>
    </source>
</evidence>
<evidence type="ECO:0000256" key="8">
    <source>
        <dbReference type="ARBA" id="ARBA00023180"/>
    </source>
</evidence>
<dbReference type="STRING" id="29170.A0A368GSK9"/>
<evidence type="ECO:0000259" key="10">
    <source>
        <dbReference type="SMART" id="SM00645"/>
    </source>
</evidence>